<dbReference type="SMART" id="SM00671">
    <property type="entry name" value="SEL1"/>
    <property type="match status" value="2"/>
</dbReference>
<gene>
    <name evidence="2" type="ORF">F8M41_000674</name>
</gene>
<dbReference type="InterPro" id="IPR006597">
    <property type="entry name" value="Sel1-like"/>
</dbReference>
<evidence type="ECO:0000256" key="1">
    <source>
        <dbReference type="ARBA" id="ARBA00038101"/>
    </source>
</evidence>
<dbReference type="GO" id="GO:0016301">
    <property type="term" value="F:kinase activity"/>
    <property type="evidence" value="ECO:0007669"/>
    <property type="project" value="UniProtKB-KW"/>
</dbReference>
<dbReference type="Proteomes" id="UP000439903">
    <property type="component" value="Unassembled WGS sequence"/>
</dbReference>
<dbReference type="InterPro" id="IPR011990">
    <property type="entry name" value="TPR-like_helical_dom_sf"/>
</dbReference>
<reference evidence="2 3" key="1">
    <citation type="journal article" date="2019" name="Environ. Microbiol.">
        <title>At the nexus of three kingdoms: the genome of the mycorrhizal fungus Gigaspora margarita provides insights into plant, endobacterial and fungal interactions.</title>
        <authorList>
            <person name="Venice F."/>
            <person name="Ghignone S."/>
            <person name="Salvioli di Fossalunga A."/>
            <person name="Amselem J."/>
            <person name="Novero M."/>
            <person name="Xianan X."/>
            <person name="Sedzielewska Toro K."/>
            <person name="Morin E."/>
            <person name="Lipzen A."/>
            <person name="Grigoriev I.V."/>
            <person name="Henrissat B."/>
            <person name="Martin F.M."/>
            <person name="Bonfante P."/>
        </authorList>
    </citation>
    <scope>NUCLEOTIDE SEQUENCE [LARGE SCALE GENOMIC DNA]</scope>
    <source>
        <strain evidence="2 3">BEG34</strain>
    </source>
</reference>
<dbReference type="OrthoDB" id="2384430at2759"/>
<evidence type="ECO:0000313" key="3">
    <source>
        <dbReference type="Proteomes" id="UP000439903"/>
    </source>
</evidence>
<dbReference type="PANTHER" id="PTHR11102">
    <property type="entry name" value="SEL-1-LIKE PROTEIN"/>
    <property type="match status" value="1"/>
</dbReference>
<dbReference type="SUPFAM" id="SSF81901">
    <property type="entry name" value="HCP-like"/>
    <property type="match status" value="1"/>
</dbReference>
<sequence>MSEDDLRRDCNNQLTKQSDMNISLSDNVAKITAFNQIDLNNSDRIFWFGYCYEHGIDVEKDEHKAFDYYQQSANMNNSEGMYQVGHCYYLGIGVKMDKYKAFEYYQKSANEGNSNGIYKTAICYYFKIGVKEDYKKYKYWIEK</sequence>
<name>A0A8H4A8Q5_GIGMA</name>
<protein>
    <submittedName>
        <fullName evidence="2">Calmodulin-dependent protein kinase</fullName>
    </submittedName>
</protein>
<evidence type="ECO:0000313" key="2">
    <source>
        <dbReference type="EMBL" id="KAF0459914.1"/>
    </source>
</evidence>
<dbReference type="Gene3D" id="1.25.40.10">
    <property type="entry name" value="Tetratricopeptide repeat domain"/>
    <property type="match status" value="1"/>
</dbReference>
<comment type="similarity">
    <text evidence="1">Belongs to the sel-1 family.</text>
</comment>
<keyword evidence="2" id="KW-0808">Transferase</keyword>
<dbReference type="EMBL" id="WTPW01001051">
    <property type="protein sequence ID" value="KAF0459914.1"/>
    <property type="molecule type" value="Genomic_DNA"/>
</dbReference>
<keyword evidence="2" id="KW-0418">Kinase</keyword>
<dbReference type="Pfam" id="PF08238">
    <property type="entry name" value="Sel1"/>
    <property type="match status" value="3"/>
</dbReference>
<comment type="caution">
    <text evidence="2">The sequence shown here is derived from an EMBL/GenBank/DDBJ whole genome shotgun (WGS) entry which is preliminary data.</text>
</comment>
<proteinExistence type="inferred from homology"/>
<dbReference type="InterPro" id="IPR050767">
    <property type="entry name" value="Sel1_AlgK"/>
</dbReference>
<dbReference type="AlphaFoldDB" id="A0A8H4A8Q5"/>
<dbReference type="PANTHER" id="PTHR11102:SF160">
    <property type="entry name" value="ERAD-ASSOCIATED E3 UBIQUITIN-PROTEIN LIGASE COMPONENT HRD3"/>
    <property type="match status" value="1"/>
</dbReference>
<organism evidence="2 3">
    <name type="scientific">Gigaspora margarita</name>
    <dbReference type="NCBI Taxonomy" id="4874"/>
    <lineage>
        <taxon>Eukaryota</taxon>
        <taxon>Fungi</taxon>
        <taxon>Fungi incertae sedis</taxon>
        <taxon>Mucoromycota</taxon>
        <taxon>Glomeromycotina</taxon>
        <taxon>Glomeromycetes</taxon>
        <taxon>Diversisporales</taxon>
        <taxon>Gigasporaceae</taxon>
        <taxon>Gigaspora</taxon>
    </lineage>
</organism>
<keyword evidence="3" id="KW-1185">Reference proteome</keyword>
<accession>A0A8H4A8Q5</accession>